<evidence type="ECO:0000259" key="1">
    <source>
        <dbReference type="Pfam" id="PF13166"/>
    </source>
</evidence>
<name>A0ABQ0P5A0_9PROT</name>
<dbReference type="Proteomes" id="UP001060895">
    <property type="component" value="Unassembled WGS sequence"/>
</dbReference>
<sequence>MRRDRASRILAEKRERLVAKNLIDWAAGQHAWVSDSLRRIAMAADHVIGDEDVETILANVRAAAREAVANDGDLRPLDTSHLGSISTDSRRTILAQLGPVENIDRLAGDQRLRIAAEGITLVYGENGSGKSGYTRIAKRLCRSLSVDQLRGNVFATASGPMRVEVRYRVGDDEVQTLDWDPATPPPSVLRQISVFDSHNARLYVDGDNRIAYLPQELAILEHHGDVCRRIAQSLNDEEKILAGRLKVPLPAGYTAGTEVSILLARLASTSTTLPSEELLRQLGSLSKTELLDLATLESELATDPIAQAATRKRANAVLKRVEEVFGDLGNALSNAVGKRLQDARQELAAAVTAERLAATSSFADEPMANVGGPAWRILFEAARAFATGDGEAAPARLPEAAGDLCLLCLEPLSSAGAERLTRFNDFVSGEASRRADRGRDGLKTLVETIGKIAIPAIDVVEESLSGYRELGDTRQDLATRILALLAEFGALRTALLDEAATSLPAAPDTAKIIAEIAQERRTLETEALALQQDAAHSAGLDAKRARLANLKDRVKLGHDLETMLQRLRDLAEKKVLTDCLAQVATRPVSNQITALRKELVTEALEKRIIDEIDTLDLAHLPFKVSDSSSSGQNLFSVGLKGAGKIRNNQILSEGEQRALALACFLAEIGGNDPRYGIIVDDPVSSLDHLRLRKVARRLVAEAQKGRQVIVFTHNLVFFNEMVSEAARAGDTAPVIKTVVSKTVADGFGIVRENSEPWVADLNARIAKLRDRVKGLGVITDFDTDEYRRHVKDFYSDLRETWERAVEEVVLAKTVVRFVPDVMTGRLKEVTVTDEDYRTIYFAMKRASERSGHDMSAGRGIPQPSPCEMAEDVKALDEFRLDYNKRRKLTSAAREALEGPRVATLL</sequence>
<comment type="caution">
    <text evidence="2">The sequence shown here is derived from an EMBL/GenBank/DDBJ whole genome shotgun (WGS) entry which is preliminary data.</text>
</comment>
<evidence type="ECO:0000313" key="3">
    <source>
        <dbReference type="Proteomes" id="UP001060895"/>
    </source>
</evidence>
<dbReference type="SUPFAM" id="SSF52540">
    <property type="entry name" value="P-loop containing nucleoside triphosphate hydrolases"/>
    <property type="match status" value="1"/>
</dbReference>
<keyword evidence="3" id="KW-1185">Reference proteome</keyword>
<dbReference type="InterPro" id="IPR027417">
    <property type="entry name" value="P-loop_NTPase"/>
</dbReference>
<dbReference type="Gene3D" id="3.40.50.300">
    <property type="entry name" value="P-loop containing nucleotide triphosphate hydrolases"/>
    <property type="match status" value="1"/>
</dbReference>
<dbReference type="InterPro" id="IPR026866">
    <property type="entry name" value="CR006_AAA"/>
</dbReference>
<dbReference type="CDD" id="cd00267">
    <property type="entry name" value="ABC_ATPase"/>
    <property type="match status" value="1"/>
</dbReference>
<feature type="domain" description="Protein CR006 P-loop" evidence="1">
    <location>
        <begin position="581"/>
        <end position="724"/>
    </location>
</feature>
<accession>A0ABQ0P5A0</accession>
<dbReference type="EMBL" id="BAQP01000061">
    <property type="protein sequence ID" value="GBQ22823.1"/>
    <property type="molecule type" value="Genomic_DNA"/>
</dbReference>
<dbReference type="PANTHER" id="PTHR32182">
    <property type="entry name" value="DNA REPLICATION AND REPAIR PROTEIN RECF"/>
    <property type="match status" value="1"/>
</dbReference>
<proteinExistence type="predicted"/>
<reference evidence="2" key="1">
    <citation type="submission" date="2013-04" db="EMBL/GenBank/DDBJ databases">
        <title>The genome sequencing project of 58 acetic acid bacteria.</title>
        <authorList>
            <person name="Okamoto-Kainuma A."/>
            <person name="Ishikawa M."/>
            <person name="Umino S."/>
            <person name="Koizumi Y."/>
            <person name="Shiwa Y."/>
            <person name="Yoshikawa H."/>
            <person name="Matsutani M."/>
            <person name="Matsushita K."/>
        </authorList>
    </citation>
    <scope>NUCLEOTIDE SEQUENCE</scope>
    <source>
        <strain evidence="2">DSM 12717</strain>
    </source>
</reference>
<evidence type="ECO:0000313" key="2">
    <source>
        <dbReference type="EMBL" id="GBQ22823.1"/>
    </source>
</evidence>
<gene>
    <name evidence="2" type="ORF">AA12717_1305</name>
</gene>
<dbReference type="Pfam" id="PF13166">
    <property type="entry name" value="AAA_13"/>
    <property type="match status" value="1"/>
</dbReference>
<dbReference type="PANTHER" id="PTHR32182:SF22">
    <property type="entry name" value="ATP-DEPENDENT ENDONUCLEASE, OLD FAMILY-RELATED"/>
    <property type="match status" value="1"/>
</dbReference>
<protein>
    <recommendedName>
        <fullName evidence="1">Protein CR006 P-loop domain-containing protein</fullName>
    </recommendedName>
</protein>
<organism evidence="2 3">
    <name type="scientific">Gluconacetobacter sacchari DSM 12717</name>
    <dbReference type="NCBI Taxonomy" id="1307940"/>
    <lineage>
        <taxon>Bacteria</taxon>
        <taxon>Pseudomonadati</taxon>
        <taxon>Pseudomonadota</taxon>
        <taxon>Alphaproteobacteria</taxon>
        <taxon>Acetobacterales</taxon>
        <taxon>Acetobacteraceae</taxon>
        <taxon>Gluconacetobacter</taxon>
    </lineage>
</organism>